<dbReference type="InterPro" id="IPR004846">
    <property type="entry name" value="T2SS/T3SS_dom"/>
</dbReference>
<dbReference type="GO" id="GO:0015627">
    <property type="term" value="C:type II protein secretion system complex"/>
    <property type="evidence" value="ECO:0007669"/>
    <property type="project" value="TreeGrafter"/>
</dbReference>
<dbReference type="AlphaFoldDB" id="A0A3C1KTF7"/>
<feature type="domain" description="Type II/III secretion system secretin-like" evidence="7">
    <location>
        <begin position="240"/>
        <end position="401"/>
    </location>
</feature>
<evidence type="ECO:0000256" key="5">
    <source>
        <dbReference type="RuleBase" id="RU004004"/>
    </source>
</evidence>
<comment type="subcellular location">
    <subcellularLocation>
        <location evidence="5">Cell outer membrane</location>
    </subcellularLocation>
    <subcellularLocation>
        <location evidence="1">Membrane</location>
    </subcellularLocation>
</comment>
<comment type="caution">
    <text evidence="9">The sequence shown here is derived from an EMBL/GenBank/DDBJ whole genome shotgun (WGS) entry which is preliminary data.</text>
</comment>
<dbReference type="EMBL" id="DMND01000259">
    <property type="protein sequence ID" value="HAN29803.1"/>
    <property type="molecule type" value="Genomic_DNA"/>
</dbReference>
<evidence type="ECO:0000256" key="3">
    <source>
        <dbReference type="ARBA" id="ARBA00023136"/>
    </source>
</evidence>
<evidence type="ECO:0000256" key="4">
    <source>
        <dbReference type="RuleBase" id="RU004003"/>
    </source>
</evidence>
<keyword evidence="2" id="KW-0732">Signal</keyword>
<dbReference type="Gene3D" id="3.30.1370.120">
    <property type="match status" value="1"/>
</dbReference>
<accession>A0A3C1KTF7</accession>
<gene>
    <name evidence="9" type="ORF">DCP75_19200</name>
</gene>
<evidence type="ECO:0000313" key="10">
    <source>
        <dbReference type="Proteomes" id="UP000259273"/>
    </source>
</evidence>
<feature type="region of interest" description="Disordered" evidence="6">
    <location>
        <begin position="48"/>
        <end position="95"/>
    </location>
</feature>
<protein>
    <submittedName>
        <fullName evidence="9">Type II secretion system protein GspD</fullName>
    </submittedName>
</protein>
<dbReference type="Pfam" id="PF03958">
    <property type="entry name" value="Secretin_N"/>
    <property type="match status" value="1"/>
</dbReference>
<evidence type="ECO:0000259" key="8">
    <source>
        <dbReference type="Pfam" id="PF03958"/>
    </source>
</evidence>
<dbReference type="InterPro" id="IPR005644">
    <property type="entry name" value="NolW-like"/>
</dbReference>
<evidence type="ECO:0000256" key="2">
    <source>
        <dbReference type="ARBA" id="ARBA00022729"/>
    </source>
</evidence>
<dbReference type="Pfam" id="PF00263">
    <property type="entry name" value="Secretin"/>
    <property type="match status" value="1"/>
</dbReference>
<feature type="domain" description="NolW-like" evidence="8">
    <location>
        <begin position="24"/>
        <end position="167"/>
    </location>
</feature>
<dbReference type="PANTHER" id="PTHR30332">
    <property type="entry name" value="PROBABLE GENERAL SECRETION PATHWAY PROTEIN D"/>
    <property type="match status" value="1"/>
</dbReference>
<dbReference type="InterPro" id="IPR038591">
    <property type="entry name" value="NolW-like_sf"/>
</dbReference>
<comment type="similarity">
    <text evidence="4">Belongs to the bacterial secretin family.</text>
</comment>
<dbReference type="GO" id="GO:0009279">
    <property type="term" value="C:cell outer membrane"/>
    <property type="evidence" value="ECO:0007669"/>
    <property type="project" value="UniProtKB-SubCell"/>
</dbReference>
<dbReference type="GO" id="GO:0009306">
    <property type="term" value="P:protein secretion"/>
    <property type="evidence" value="ECO:0007669"/>
    <property type="project" value="InterPro"/>
</dbReference>
<dbReference type="InterPro" id="IPR001775">
    <property type="entry name" value="GspD/PilQ"/>
</dbReference>
<feature type="non-terminal residue" evidence="9">
    <location>
        <position position="1"/>
    </location>
</feature>
<keyword evidence="3" id="KW-0472">Membrane</keyword>
<dbReference type="PANTHER" id="PTHR30332:SF25">
    <property type="entry name" value="SECRETIN XPSD"/>
    <property type="match status" value="1"/>
</dbReference>
<evidence type="ECO:0000313" key="9">
    <source>
        <dbReference type="EMBL" id="HAN29803.1"/>
    </source>
</evidence>
<keyword evidence="5" id="KW-0813">Transport</keyword>
<dbReference type="InterPro" id="IPR050810">
    <property type="entry name" value="Bact_Secretion_Sys_Channel"/>
</dbReference>
<dbReference type="STRING" id="1121937.GCA_000423125_01789"/>
<evidence type="ECO:0000259" key="7">
    <source>
        <dbReference type="Pfam" id="PF00263"/>
    </source>
</evidence>
<sequence length="431" mass="45129">LDTLGTWIERLDSRPDSKFEKRLFVYPVQNTTASRLADLISNIYAGGSGDTRSSSSVSGGYGSNRDVAPGLSMESIGSSSSTGSGSGSGAYGGSSSSSGSSGLSGGLSSDFGSASGGGASAATLGGDDDGGVADVRVVADEENNALMIYATGKQYELIKDALRQLDVIATQVIIEASILEVTLTDELRYGLEWTFKNGFGSDYDGFGQLANSAGGPAATSPGFSYTLTNSLGDISAVLNALSEDSLINVISTPSVMVLDNHPAYIHVGDQVPVRQGTSSTDGGTVTENIVYRDTGVKLMVQPSVNAGQLVTMDVEQSVTDVGTVDSATGQRTFLERNIMSRVAVRSNESVVLGGLIRENASATDSGLPLLHRVPVLGTLFGTTSTENRRTELLVIITPRVINNEQELRDVSRELRSRVRNMELIKTPLDAE</sequence>
<proteinExistence type="inferred from homology"/>
<dbReference type="Proteomes" id="UP000259273">
    <property type="component" value="Unassembled WGS sequence"/>
</dbReference>
<feature type="compositionally biased region" description="Low complexity" evidence="6">
    <location>
        <begin position="70"/>
        <end position="83"/>
    </location>
</feature>
<organism evidence="9 10">
    <name type="scientific">Haliea salexigens</name>
    <dbReference type="NCBI Taxonomy" id="287487"/>
    <lineage>
        <taxon>Bacteria</taxon>
        <taxon>Pseudomonadati</taxon>
        <taxon>Pseudomonadota</taxon>
        <taxon>Gammaproteobacteria</taxon>
        <taxon>Cellvibrionales</taxon>
        <taxon>Halieaceae</taxon>
        <taxon>Haliea</taxon>
    </lineage>
</organism>
<reference evidence="9 10" key="1">
    <citation type="journal article" date="2018" name="Nat. Biotechnol.">
        <title>A standardized bacterial taxonomy based on genome phylogeny substantially revises the tree of life.</title>
        <authorList>
            <person name="Parks D.H."/>
            <person name="Chuvochina M."/>
            <person name="Waite D.W."/>
            <person name="Rinke C."/>
            <person name="Skarshewski A."/>
            <person name="Chaumeil P.A."/>
            <person name="Hugenholtz P."/>
        </authorList>
    </citation>
    <scope>NUCLEOTIDE SEQUENCE [LARGE SCALE GENOMIC DNA]</scope>
    <source>
        <strain evidence="9">UBA9158</strain>
    </source>
</reference>
<dbReference type="PRINTS" id="PR00811">
    <property type="entry name" value="BCTERIALGSPD"/>
</dbReference>
<name>A0A3C1KTF7_9GAMM</name>
<evidence type="ECO:0000256" key="1">
    <source>
        <dbReference type="ARBA" id="ARBA00004370"/>
    </source>
</evidence>
<evidence type="ECO:0000256" key="6">
    <source>
        <dbReference type="SAM" id="MobiDB-lite"/>
    </source>
</evidence>